<evidence type="ECO:0000256" key="8">
    <source>
        <dbReference type="SAM" id="MobiDB-lite"/>
    </source>
</evidence>
<protein>
    <recommendedName>
        <fullName evidence="10">MARVEL domain-containing protein</fullName>
    </recommendedName>
</protein>
<dbReference type="PROSITE" id="PS51225">
    <property type="entry name" value="MARVEL"/>
    <property type="match status" value="1"/>
</dbReference>
<dbReference type="PANTHER" id="PTHR10306:SF8">
    <property type="entry name" value="SYNAPTOPHYSIN-LIKE PROTEIN 2"/>
    <property type="match status" value="1"/>
</dbReference>
<comment type="subcellular location">
    <subcellularLocation>
        <location evidence="1">Membrane</location>
        <topology evidence="1">Multi-pass membrane protein</topology>
    </subcellularLocation>
</comment>
<evidence type="ECO:0000256" key="4">
    <source>
        <dbReference type="ARBA" id="ARBA00022989"/>
    </source>
</evidence>
<dbReference type="PhylomeDB" id="Q8BNK8"/>
<organism evidence="11">
    <name type="scientific">Mus musculus</name>
    <name type="common">Mouse</name>
    <dbReference type="NCBI Taxonomy" id="10090"/>
    <lineage>
        <taxon>Eukaryota</taxon>
        <taxon>Metazoa</taxon>
        <taxon>Chordata</taxon>
        <taxon>Craniata</taxon>
        <taxon>Vertebrata</taxon>
        <taxon>Euteleostomi</taxon>
        <taxon>Mammalia</taxon>
        <taxon>Eutheria</taxon>
        <taxon>Euarchontoglires</taxon>
        <taxon>Glires</taxon>
        <taxon>Rodentia</taxon>
        <taxon>Myomorpha</taxon>
        <taxon>Muroidea</taxon>
        <taxon>Muridae</taxon>
        <taxon>Murinae</taxon>
        <taxon>Mus</taxon>
        <taxon>Mus</taxon>
    </lineage>
</organism>
<reference evidence="11" key="7">
    <citation type="journal article" date="2005" name="Science">
        <title>The Transcriptional Landscape of the Mammalian Genome.</title>
        <authorList>
            <consortium name="The FANTOM Consortium"/>
            <consortium name="Riken Genome Exploration Research Group and Genome Science Group (Genome Network Project Core Group)"/>
        </authorList>
    </citation>
    <scope>NUCLEOTIDE SEQUENCE</scope>
    <source>
        <strain evidence="11">C57BL/6J</strain>
        <tissue evidence="11">Whole body</tissue>
    </source>
</reference>
<dbReference type="InterPro" id="IPR001285">
    <property type="entry name" value="Synaptophysin/porin"/>
</dbReference>
<reference evidence="11" key="8">
    <citation type="journal article" date="2005" name="Science">
        <title>Antisense Transcription in the Mammalian Transcriptome.</title>
        <authorList>
            <consortium name="RIKEN Genome Exploration Research Group and Genome Science Group (Genome Network Project Core Group) and the FANTOM Consortium"/>
        </authorList>
    </citation>
    <scope>NUCLEOTIDE SEQUENCE</scope>
    <source>
        <strain evidence="11">C57BL/6J</strain>
        <tissue evidence="11">Whole body</tissue>
    </source>
</reference>
<accession>Q8BNK8</accession>
<reference evidence="11" key="3">
    <citation type="journal article" date="2000" name="Genome Res.">
        <title>RIKEN integrated sequence analysis (RISA) system--384-format sequencing pipeline with 384 multicapillary sequencer.</title>
        <authorList>
            <person name="Shibata K."/>
            <person name="Itoh M."/>
            <person name="Aizawa K."/>
            <person name="Nagaoka S."/>
            <person name="Sasaki N."/>
            <person name="Carninci P."/>
            <person name="Konno H."/>
            <person name="Akiyama J."/>
            <person name="Nishi K."/>
            <person name="Kitsunai T."/>
            <person name="Tashiro H."/>
            <person name="Itoh M."/>
            <person name="Sumi N."/>
            <person name="Ishii Y."/>
            <person name="Nakamura S."/>
            <person name="Hazama M."/>
            <person name="Nishine T."/>
            <person name="Harada A."/>
            <person name="Yamamoto R."/>
            <person name="Matsumoto H."/>
            <person name="Sakaguchi S."/>
            <person name="Ikegami T."/>
            <person name="Kashiwagi K."/>
            <person name="Fujiwake S."/>
            <person name="Inoue K."/>
            <person name="Togawa Y."/>
            <person name="Izawa M."/>
            <person name="Ohara E."/>
            <person name="Watahiki M."/>
            <person name="Yoneda Y."/>
            <person name="Ishikawa T."/>
            <person name="Ozawa K."/>
            <person name="Tanaka T."/>
            <person name="Matsuura S."/>
            <person name="Kawai J."/>
            <person name="Okazaki Y."/>
            <person name="Muramatsu M."/>
            <person name="Inoue Y."/>
            <person name="Kira A."/>
            <person name="Hayashizaki Y."/>
        </authorList>
    </citation>
    <scope>NUCLEOTIDE SEQUENCE</scope>
    <source>
        <strain evidence="11">C57BL/6J</strain>
        <tissue evidence="11">Whole body</tissue>
    </source>
</reference>
<dbReference type="Pfam" id="PF01284">
    <property type="entry name" value="MARVEL"/>
    <property type="match status" value="1"/>
</dbReference>
<evidence type="ECO:0000256" key="5">
    <source>
        <dbReference type="ARBA" id="ARBA00023136"/>
    </source>
</evidence>
<proteinExistence type="evidence at transcript level"/>
<evidence type="ECO:0000256" key="1">
    <source>
        <dbReference type="ARBA" id="ARBA00004141"/>
    </source>
</evidence>
<evidence type="ECO:0000256" key="2">
    <source>
        <dbReference type="ARBA" id="ARBA00006476"/>
    </source>
</evidence>
<dbReference type="GO" id="GO:0008021">
    <property type="term" value="C:synaptic vesicle"/>
    <property type="evidence" value="ECO:0007669"/>
    <property type="project" value="InterPro"/>
</dbReference>
<reference evidence="11" key="5">
    <citation type="journal article" date="2002" name="Nature">
        <title>Analysis of the mouse transcriptome based on functional annotation of 60,770 full-length cDNAs.</title>
        <authorList>
            <consortium name="The FANTOM Consortium and the RIKEN Genome Exploration Research Group Phase I and II Team"/>
        </authorList>
    </citation>
    <scope>NUCLEOTIDE SEQUENCE</scope>
    <source>
        <strain evidence="11">C57BL/6J</strain>
        <tissue evidence="11">Whole body</tissue>
    </source>
</reference>
<evidence type="ECO:0000313" key="11">
    <source>
        <dbReference type="EMBL" id="BAC38909.1"/>
    </source>
</evidence>
<name>Q8BNK8_MOUSE</name>
<sequence length="390" mass="42371">MSSTESPGRTSDKSPRQQVDRLLLGLRWQRLEEPLGFIKVLQWLFAIFAFGSCGSYSGETGALVLCNNEAKDVSSIIVLFGYPFRLYQVQYEMPLCDQDSTSKTMNLMGDFSAPAEFFVTLGIFSFFYTMAALVIYLRFHKLYTENKRFPLVDFCVTVSFTFFWLVAAAAWGKGLTDVKGATRPSSLTAAMSVCHGEEAVCSAGATPSMGLANLSVLFGFINFFLWAGNCWFVFKETPWHGQGQDQGQGPSQESAAEQGAVEKQLSSLHLPTPQLDGTLSAPPASTGPPPLPLPPAPPLPPPPTPRPPSFWTLRFERMDGWASAVGNLGRPPLASYPSSCWGSKRQDLSASCLLPGAEASYLGKLTGNLAAEFCVEGPPVILWHPSITGI</sequence>
<gene>
    <name evidence="12" type="primary">Sypl2</name>
    <name evidence="12" type="synonym">Mg29</name>
</gene>
<feature type="domain" description="MARVEL" evidence="10">
    <location>
        <begin position="30"/>
        <end position="238"/>
    </location>
</feature>
<evidence type="ECO:0000256" key="6">
    <source>
        <dbReference type="ARBA" id="ARBA00023180"/>
    </source>
</evidence>
<feature type="transmembrane region" description="Helical" evidence="9">
    <location>
        <begin position="214"/>
        <end position="234"/>
    </location>
</feature>
<reference evidence="11" key="2">
    <citation type="journal article" date="2000" name="Genome Res.">
        <title>Normalization and subtraction of cap-trapper-selected cDNAs to prepare full-length cDNA libraries for rapid discovery of new genes.</title>
        <authorList>
            <person name="Carninci P."/>
            <person name="Shibata Y."/>
            <person name="Hayatsu N."/>
            <person name="Sugahara Y."/>
            <person name="Shibata K."/>
            <person name="Itoh M."/>
            <person name="Konno H."/>
            <person name="Okazaki Y."/>
            <person name="Muramatsu M."/>
            <person name="Hayashizaki Y."/>
        </authorList>
    </citation>
    <scope>NUCLEOTIDE SEQUENCE</scope>
    <source>
        <strain evidence="11">C57BL/6J</strain>
        <tissue evidence="11">Whole body</tissue>
    </source>
</reference>
<evidence type="ECO:0000313" key="12">
    <source>
        <dbReference type="MGI" id="MGI:1328311"/>
    </source>
</evidence>
<reference evidence="11" key="4">
    <citation type="journal article" date="2001" name="Nature">
        <title>Functional annotation of a full-length mouse cDNA collection.</title>
        <authorList>
            <consortium name="The RIKEN Genome Exploration Research Group Phase II Team and the FANTOM Consortium"/>
        </authorList>
    </citation>
    <scope>NUCLEOTIDE SEQUENCE</scope>
    <source>
        <strain evidence="11">C57BL/6J</strain>
        <tissue evidence="11">Whole body</tissue>
    </source>
</reference>
<keyword evidence="3 7" id="KW-0812">Transmembrane</keyword>
<dbReference type="AlphaFoldDB" id="Q8BNK8"/>
<reference evidence="11" key="6">
    <citation type="submission" date="2002-04" db="EMBL/GenBank/DDBJ databases">
        <authorList>
            <person name="Adachi J."/>
            <person name="Aizawa K."/>
            <person name="Akimura T."/>
            <person name="Arakawa T."/>
            <person name="Bono H."/>
            <person name="Carninci P."/>
            <person name="Fukuda S."/>
            <person name="Furuno M."/>
            <person name="Hanagaki T."/>
            <person name="Hara A."/>
            <person name="Hashizume W."/>
            <person name="Hayashida K."/>
            <person name="Hayatsu N."/>
            <person name="Hiramoto K."/>
            <person name="Hiraoka T."/>
            <person name="Hirozane T."/>
            <person name="Hori F."/>
            <person name="Imotani K."/>
            <person name="Ishii Y."/>
            <person name="Itoh M."/>
            <person name="Kagawa I."/>
            <person name="Kasukawa T."/>
            <person name="Katoh H."/>
            <person name="Kawai J."/>
            <person name="Kojima Y."/>
            <person name="Kondo S."/>
            <person name="Konno H."/>
            <person name="Kouda M."/>
            <person name="Koya S."/>
            <person name="Kurihara C."/>
            <person name="Matsuyama T."/>
            <person name="Miyazaki A."/>
            <person name="Murata M."/>
            <person name="Nakamura M."/>
            <person name="Nishi K."/>
            <person name="Nomura K."/>
            <person name="Numazaki R."/>
            <person name="Ohno M."/>
            <person name="Ohsato N."/>
            <person name="Okazaki Y."/>
            <person name="Saito R."/>
            <person name="Saitoh H."/>
            <person name="Sakai C."/>
            <person name="Sakai K."/>
            <person name="Sakazume N."/>
            <person name="Sano H."/>
            <person name="Sasaki D."/>
            <person name="Shibata K."/>
            <person name="Shinagawa A."/>
            <person name="Shiraki T."/>
            <person name="Sogabe Y."/>
            <person name="Tagami M."/>
            <person name="Tagawa A."/>
            <person name="Takahashi F."/>
            <person name="Takaku-Akahira S."/>
            <person name="Takeda Y."/>
            <person name="Tanaka T."/>
            <person name="Tomaru A."/>
            <person name="Toya T."/>
            <person name="Yasunishi A."/>
            <person name="Muramatsu M."/>
            <person name="Hayashizaki Y."/>
        </authorList>
    </citation>
    <scope>NUCLEOTIDE SEQUENCE</scope>
    <source>
        <strain evidence="11">C57BL/6J</strain>
        <tissue evidence="11">Whole body</tissue>
    </source>
</reference>
<evidence type="ECO:0000256" key="3">
    <source>
        <dbReference type="ARBA" id="ARBA00022692"/>
    </source>
</evidence>
<dbReference type="PANTHER" id="PTHR10306">
    <property type="entry name" value="SYNAPTOPHYSIN"/>
    <property type="match status" value="1"/>
</dbReference>
<evidence type="ECO:0000259" key="10">
    <source>
        <dbReference type="PROSITE" id="PS51225"/>
    </source>
</evidence>
<dbReference type="PRINTS" id="PR00220">
    <property type="entry name" value="SYNAPTOPHYSN"/>
</dbReference>
<dbReference type="AGR" id="MGI:1328311"/>
<feature type="transmembrane region" description="Helical" evidence="9">
    <location>
        <begin position="151"/>
        <end position="171"/>
    </location>
</feature>
<keyword evidence="5 7" id="KW-0472">Membrane</keyword>
<reference evidence="11" key="1">
    <citation type="journal article" date="1999" name="Methods Enzymol.">
        <title>High-efficiency full-length cDNA cloning.</title>
        <authorList>
            <person name="Carninci P."/>
            <person name="Hayashizaki Y."/>
        </authorList>
    </citation>
    <scope>NUCLEOTIDE SEQUENCE</scope>
    <source>
        <strain evidence="11">C57BL/6J</strain>
        <tissue evidence="11">Whole body</tissue>
    </source>
</reference>
<comment type="similarity">
    <text evidence="2">Belongs to the synaptophysin/synaptobrevin family.</text>
</comment>
<evidence type="ECO:0000256" key="9">
    <source>
        <dbReference type="SAM" id="Phobius"/>
    </source>
</evidence>
<feature type="transmembrane region" description="Helical" evidence="9">
    <location>
        <begin position="117"/>
        <end position="139"/>
    </location>
</feature>
<dbReference type="InterPro" id="IPR008253">
    <property type="entry name" value="Marvel"/>
</dbReference>
<keyword evidence="6" id="KW-0325">Glycoprotein</keyword>
<feature type="region of interest" description="Disordered" evidence="8">
    <location>
        <begin position="241"/>
        <end position="310"/>
    </location>
</feature>
<dbReference type="GO" id="GO:0016020">
    <property type="term" value="C:membrane"/>
    <property type="evidence" value="ECO:0007669"/>
    <property type="project" value="UniProtKB-SubCell"/>
</dbReference>
<dbReference type="MGI" id="MGI:1328311">
    <property type="gene designation" value="Sypl2"/>
</dbReference>
<keyword evidence="4 9" id="KW-1133">Transmembrane helix</keyword>
<evidence type="ECO:0000256" key="7">
    <source>
        <dbReference type="PROSITE-ProRule" id="PRU00581"/>
    </source>
</evidence>
<feature type="compositionally biased region" description="Pro residues" evidence="8">
    <location>
        <begin position="285"/>
        <end position="308"/>
    </location>
</feature>
<dbReference type="EMBL" id="AK083422">
    <property type="protein sequence ID" value="BAC38909.1"/>
    <property type="molecule type" value="mRNA"/>
</dbReference>